<reference evidence="10" key="1">
    <citation type="submission" date="2022-09" db="EMBL/GenBank/DDBJ databases">
        <title>Tahibacter sp. nov., isolated from a fresh water.</title>
        <authorList>
            <person name="Baek J.H."/>
            <person name="Lee J.K."/>
            <person name="Kim J.M."/>
            <person name="Jeon C.O."/>
        </authorList>
    </citation>
    <scope>NUCLEOTIDE SEQUENCE</scope>
    <source>
        <strain evidence="10">W38</strain>
    </source>
</reference>
<feature type="domain" description="Carrier" evidence="8">
    <location>
        <begin position="2556"/>
        <end position="2634"/>
    </location>
</feature>
<dbReference type="SMART" id="SM00822">
    <property type="entry name" value="PKS_KR"/>
    <property type="match status" value="1"/>
</dbReference>
<dbReference type="InterPro" id="IPR057326">
    <property type="entry name" value="KR_dom"/>
</dbReference>
<dbReference type="PROSITE" id="PS00606">
    <property type="entry name" value="KS3_1"/>
    <property type="match status" value="1"/>
</dbReference>
<dbReference type="PANTHER" id="PTHR43775">
    <property type="entry name" value="FATTY ACID SYNTHASE"/>
    <property type="match status" value="1"/>
</dbReference>
<dbReference type="SUPFAM" id="SSF51735">
    <property type="entry name" value="NAD(P)-binding Rossmann-fold domains"/>
    <property type="match status" value="2"/>
</dbReference>
<evidence type="ECO:0000256" key="1">
    <source>
        <dbReference type="ARBA" id="ARBA00001957"/>
    </source>
</evidence>
<dbReference type="SUPFAM" id="SSF56801">
    <property type="entry name" value="Acetyl-CoA synthetase-like"/>
    <property type="match status" value="1"/>
</dbReference>
<dbReference type="InterPro" id="IPR016035">
    <property type="entry name" value="Acyl_Trfase/lysoPLipase"/>
</dbReference>
<dbReference type="Gene3D" id="3.40.50.980">
    <property type="match status" value="2"/>
</dbReference>
<dbReference type="SMART" id="SM00823">
    <property type="entry name" value="PKS_PP"/>
    <property type="match status" value="2"/>
</dbReference>
<dbReference type="InterPro" id="IPR018201">
    <property type="entry name" value="Ketoacyl_synth_AS"/>
</dbReference>
<dbReference type="InterPro" id="IPR001227">
    <property type="entry name" value="Ac_transferase_dom_sf"/>
</dbReference>
<dbReference type="SUPFAM" id="SSF55048">
    <property type="entry name" value="Probable ACP-binding domain of malonyl-CoA ACP transacylase"/>
    <property type="match status" value="1"/>
</dbReference>
<dbReference type="CDD" id="cd08953">
    <property type="entry name" value="KR_2_SDR_x"/>
    <property type="match status" value="1"/>
</dbReference>
<dbReference type="SUPFAM" id="SSF47336">
    <property type="entry name" value="ACP-like"/>
    <property type="match status" value="2"/>
</dbReference>
<comment type="similarity">
    <text evidence="3">Belongs to the short-chain dehydrogenases/reductases (SDR) family.</text>
</comment>
<dbReference type="SMART" id="SM00827">
    <property type="entry name" value="PKS_AT"/>
    <property type="match status" value="1"/>
</dbReference>
<keyword evidence="5" id="KW-0597">Phosphoprotein</keyword>
<feature type="domain" description="Ketosynthase family 3 (KS3)" evidence="9">
    <location>
        <begin position="1145"/>
        <end position="1570"/>
    </location>
</feature>
<dbReference type="Gene3D" id="3.40.366.10">
    <property type="entry name" value="Malonyl-Coenzyme A Acyl Carrier Protein, domain 2"/>
    <property type="match status" value="1"/>
</dbReference>
<dbReference type="InterPro" id="IPR014031">
    <property type="entry name" value="Ketoacyl_synth_C"/>
</dbReference>
<dbReference type="InterPro" id="IPR009081">
    <property type="entry name" value="PP-bd_ACP"/>
</dbReference>
<evidence type="ECO:0000256" key="6">
    <source>
        <dbReference type="ARBA" id="ARBA00022679"/>
    </source>
</evidence>
<dbReference type="InterPro" id="IPR044894">
    <property type="entry name" value="TubC_N_sf"/>
</dbReference>
<dbReference type="Gene3D" id="1.10.1200.10">
    <property type="entry name" value="ACP-like"/>
    <property type="match status" value="2"/>
</dbReference>
<sequence length="2657" mass="286059">METAKKLLALLGSRHIEVYLDGGKLKTRAAPGAITDEVAALIKAGRDDLIALLAAGNVAISGIPKGNADAGSAVTSSQRRLWLSQKLSDAKAIYNVPLAVKLTGVLDEASLDLALHKVVERHQALRTQFVEQGGDVVARVRGADLVVGRHRVDAQAGDPAPARRLVAELVARPFDLSEDLLFRADLISAGPEEHILVLCMHHIVADGWSCAVLVKELEALYNAGGSDASLPALTVQFADYAQWLAAPEQQRAEEAHLAYWREQLRDVPAVHALALDHPRPRVQSYEGAEREHLLSEQLTASVRAFAARQGVTVYCLLQAVLALVLGRWSNEKDILIGTSTAGRNYPELENLVGFFVNPLILRNRISDTATVTEYLASARRLLVEAFEHQQVAFERVVDEVLPTRSASHAPLFQFMFDYQGASNGTGQVALNGLDCQLLPIGSTGAKYDIEITATELSSRTHLRWVYAAKLFGEATVRRLQQSFEALLAAFVASPDERIAALPFLPAEEAAFIAQAGLGPRVPVSSLTFPERVAAVARELPDSVAVEFDGQTYSYAEIDSRANKLAHFLRKLGLRAGLRAAVYLEPGPELVIAILAVLKAGGAYVPIDPAYPEDRVEYILDDAQISIVLCSREAMNEGLPGDQKVVPVDLEIQDALFASQPDEAPVWPSGEEPQIAYVLYTSGSTGKPKGAIIPHSALGNYLDFAATYFRDDLRGAIVSSSIGFDATITSLLTPLLIGKRVVLLGSALDAVFGGLKHYLLEDPHTWLFKITPAHLSALGHACGRLGRSPARHVLIIGGEQLDHAVVDQWRSHWLPEATYVNEYGPTETVVGCSVYVIDGQSVNVPVSGAVPIGKPIANTGLYAVNGGQLVPLGAVGELHIAGAGLAEGYLNLPEVSAQRFVTLPNVDPQQRFYRTGDLVRLRSDGHFEFIKRCDDQVKIRGYRIETGEIESALRGVTGVREAAVLVQDEPSQRLLVAFLQPADDVADAKVFQQRVRQELARSLPEYMVPAAFELIAALPLTVNGKVDKSALPRIDVAASLGLNYVAPQSDLEGALCTLWQEAIGLDRVGIHDNFLDIGGNSLMFVRLRADIENQFGCKLDITAFFEFPTIAELARHLQSIRDTGQSIAEAIVDGRDLAPRTAAQAQAPIAIIAMAGRFPDADSPDALWENLREGRESLQTFSDAELIAGGFSPAVVADPAFVRSAALLRDVASFDADYFRMTPREAEILDPQQRLLLECSVHALESAGYGDGAQPRHCGVFLGCGESTYLAHHLLPQMTLMRDLGLNVLHANSNHYLATRIAYKLDLTGPAITIATACSTSLVAVHQAVNSLRHGECDMALAGGAGVSEFGPSGYLYREGGIESPDGRCRAFDADARGTRGGNGAGIVVLKRLDDALRDGDNVLAVIRGTALNNDGSQKAGYTAPSVVGQTSVIEEALRDAQLDAQQIQYVETHGTGTPLGDPIEYRALRKVFHAAGEARCALGTLKPNIGHLDAAAGVAGLIKAVQAVRHGVIPSCLHLDRPNELIDTAGSPFYFPRQALPWTCAEGEPRRAGVSAFGIGGTNVHVIIEQAPAVAGGESNSEDDGYQLFPLSARSEASLVAAADALREHLASTPGQRLSDIAYTLQVGREAHPWRRHVVARDRDSLVAALAEAGSRKARHHDDGRKRLATVFLFPGQGAQYATMGQGLLGVALRYTEAFEQCRALIARHGGFDLRDKLAEGNAALLPTDVAQPALFALEYSLATELTGLGVEPAAMIGHSLGEFVAACLAGVFTLEDAIRVVCARARLMQAGEPGAMLAISAARSAAEPCYDVSSVALAAINGPENYVVSGATAVIAQVEAQLNQAGIQCRTLQTSHAFHSPMMTAAADGLRTVLAGVALNPPTMRLLSNVTGAFMTPEQACDPDYWASHLLAPVQFAQGLETLCRVLGATGADLAFVEVGPGQGLSNLVRRNPCAAPSLATPTLRHPQESGDDVVYWLNALGKLWTLGVGLDWRQLHGVGARRRVALPTYAFDRKRFWIDRPKAGERPLPPVHAAPSTNPEAWFYLPNWQLAPAITQPVDATGESVVASTWLVLSDELGIAEALAERIRPHGEPRVIPPSALAPSLMDDAAQLERLVAGLADSTSVSIACLWPLVATTVESPDYAEFERLQRRSFYPLLALLKAIFAQCPRLEVRLHVVTDRALRVTGTETIQAGLATLRGLCKVAAQENPQVVCRLIDIDATQAGNVVQRGRIAEQLWREFNAAQDAPEVALRGNGRWLKHFLPLADSRLATPRPVLRHRGHYLITGGLGRIGLQLAKWLAEDYHARITLVSRREFPARQDWARVDEGLFTAAVAEQVRWLNALCEAGADVHVLRADVADYAALEVAVTDAERACGAIAGVFHAAGNVEDSVLPLSSTDEAACERQFAPKVAGLIHLERVLRGRRVDFCLVMSSLAAELGGLGFTAYAAASAYADAFVQHLRNEGHHHWCAIDWDGWNFSGDGAVAHGMEHAMRPADGMRAFAVAMQHCDQPCLINSTTDMDARYARWVGGLAESGEGAIQVHERPDIAQPYAAPGTKTEEVVARMWQDVLGIERIGVNDSFFELGGDSLIATRLVAKVRTHFNVAERVFSLSDFFANPTISHIAARLDGHSVVEKLASKRQELSAEAIVEEGEF</sequence>
<dbReference type="PROSITE" id="PS00012">
    <property type="entry name" value="PHOSPHOPANTETHEINE"/>
    <property type="match status" value="2"/>
</dbReference>
<dbReference type="InterPro" id="IPR010071">
    <property type="entry name" value="AA_adenyl_dom"/>
</dbReference>
<dbReference type="InterPro" id="IPR041464">
    <property type="entry name" value="TubC_N"/>
</dbReference>
<dbReference type="Gene3D" id="3.30.559.30">
    <property type="entry name" value="Nonribosomal peptide synthetase, condensation domain"/>
    <property type="match status" value="1"/>
</dbReference>
<feature type="domain" description="Carrier" evidence="8">
    <location>
        <begin position="1045"/>
        <end position="1120"/>
    </location>
</feature>
<dbReference type="InterPro" id="IPR036291">
    <property type="entry name" value="NAD(P)-bd_dom_sf"/>
</dbReference>
<dbReference type="Gene3D" id="1.10.10.1830">
    <property type="entry name" value="Non-ribosomal peptide synthase, adenylation domain"/>
    <property type="match status" value="1"/>
</dbReference>
<dbReference type="InterPro" id="IPR045851">
    <property type="entry name" value="AMP-bd_C_sf"/>
</dbReference>
<comment type="pathway">
    <text evidence="2">Lipid metabolism; fatty acid biosynthesis.</text>
</comment>
<dbReference type="InterPro" id="IPR020841">
    <property type="entry name" value="PKS_Beta-ketoAc_synthase_dom"/>
</dbReference>
<dbReference type="CDD" id="cd19531">
    <property type="entry name" value="LCL_NRPS-like"/>
    <property type="match status" value="1"/>
</dbReference>
<protein>
    <submittedName>
        <fullName evidence="10">Amino acid adenylation domain-containing protein</fullName>
    </submittedName>
</protein>
<dbReference type="Pfam" id="PF22621">
    <property type="entry name" value="CurL-like_PKS_C"/>
    <property type="match status" value="1"/>
</dbReference>
<comment type="cofactor">
    <cofactor evidence="1">
        <name>pantetheine 4'-phosphate</name>
        <dbReference type="ChEBI" id="CHEBI:47942"/>
    </cofactor>
</comment>
<proteinExistence type="inferred from homology"/>
<dbReference type="SUPFAM" id="SSF52777">
    <property type="entry name" value="CoA-dependent acyltransferases"/>
    <property type="match status" value="2"/>
</dbReference>
<dbReference type="Pfam" id="PF18563">
    <property type="entry name" value="TubC_N"/>
    <property type="match status" value="1"/>
</dbReference>
<evidence type="ECO:0000256" key="3">
    <source>
        <dbReference type="ARBA" id="ARBA00006484"/>
    </source>
</evidence>
<dbReference type="InterPro" id="IPR025110">
    <property type="entry name" value="AMP-bd_C"/>
</dbReference>
<dbReference type="SMART" id="SM00825">
    <property type="entry name" value="PKS_KS"/>
    <property type="match status" value="1"/>
</dbReference>
<evidence type="ECO:0000313" key="10">
    <source>
        <dbReference type="EMBL" id="UXI66225.1"/>
    </source>
</evidence>
<dbReference type="Gene3D" id="3.30.559.10">
    <property type="entry name" value="Chloramphenicol acetyltransferase-like domain"/>
    <property type="match status" value="1"/>
</dbReference>
<dbReference type="InterPro" id="IPR020845">
    <property type="entry name" value="AMP-binding_CS"/>
</dbReference>
<dbReference type="Pfam" id="PF02801">
    <property type="entry name" value="Ketoacyl-synt_C"/>
    <property type="match status" value="1"/>
</dbReference>
<dbReference type="Pfam" id="PF13193">
    <property type="entry name" value="AMP-binding_C"/>
    <property type="match status" value="1"/>
</dbReference>
<evidence type="ECO:0000313" key="11">
    <source>
        <dbReference type="Proteomes" id="UP001064632"/>
    </source>
</evidence>
<organism evidence="10 11">
    <name type="scientific">Tahibacter amnicola</name>
    <dbReference type="NCBI Taxonomy" id="2976241"/>
    <lineage>
        <taxon>Bacteria</taxon>
        <taxon>Pseudomonadati</taxon>
        <taxon>Pseudomonadota</taxon>
        <taxon>Gammaproteobacteria</taxon>
        <taxon>Lysobacterales</taxon>
        <taxon>Rhodanobacteraceae</taxon>
        <taxon>Tahibacter</taxon>
    </lineage>
</organism>
<dbReference type="CDD" id="cd05930">
    <property type="entry name" value="A_NRPS"/>
    <property type="match status" value="1"/>
</dbReference>
<dbReference type="InterPro" id="IPR014043">
    <property type="entry name" value="Acyl_transferase_dom"/>
</dbReference>
<dbReference type="InterPro" id="IPR020806">
    <property type="entry name" value="PKS_PP-bd"/>
</dbReference>
<dbReference type="Pfam" id="PF00668">
    <property type="entry name" value="Condensation"/>
    <property type="match status" value="1"/>
</dbReference>
<dbReference type="SUPFAM" id="SSF53901">
    <property type="entry name" value="Thiolase-like"/>
    <property type="match status" value="1"/>
</dbReference>
<dbReference type="InterPro" id="IPR006162">
    <property type="entry name" value="Ppantetheine_attach_site"/>
</dbReference>
<dbReference type="InterPro" id="IPR016039">
    <property type="entry name" value="Thiolase-like"/>
</dbReference>
<dbReference type="EMBL" id="CP104694">
    <property type="protein sequence ID" value="UXI66225.1"/>
    <property type="molecule type" value="Genomic_DNA"/>
</dbReference>
<dbReference type="PROSITE" id="PS52004">
    <property type="entry name" value="KS3_2"/>
    <property type="match status" value="1"/>
</dbReference>
<evidence type="ECO:0000256" key="5">
    <source>
        <dbReference type="ARBA" id="ARBA00022553"/>
    </source>
</evidence>
<dbReference type="Proteomes" id="UP001064632">
    <property type="component" value="Chromosome"/>
</dbReference>
<evidence type="ECO:0000256" key="4">
    <source>
        <dbReference type="ARBA" id="ARBA00022450"/>
    </source>
</evidence>
<dbReference type="PROSITE" id="PS00455">
    <property type="entry name" value="AMP_BINDING"/>
    <property type="match status" value="1"/>
</dbReference>
<gene>
    <name evidence="10" type="ORF">N4264_15870</name>
</gene>
<dbReference type="NCBIfam" id="TIGR01733">
    <property type="entry name" value="AA-adenyl-dom"/>
    <property type="match status" value="1"/>
</dbReference>
<dbReference type="RefSeq" id="WP_261693209.1">
    <property type="nucleotide sequence ID" value="NZ_CP104694.1"/>
</dbReference>
<dbReference type="InterPro" id="IPR001242">
    <property type="entry name" value="Condensation_dom"/>
</dbReference>
<evidence type="ECO:0000259" key="8">
    <source>
        <dbReference type="PROSITE" id="PS50075"/>
    </source>
</evidence>
<evidence type="ECO:0000256" key="7">
    <source>
        <dbReference type="ARBA" id="ARBA00029443"/>
    </source>
</evidence>
<dbReference type="Gene3D" id="3.30.70.3290">
    <property type="match status" value="1"/>
</dbReference>
<dbReference type="InterPro" id="IPR016036">
    <property type="entry name" value="Malonyl_transacylase_ACP-bd"/>
</dbReference>
<name>A0ABY6B8L7_9GAMM</name>
<accession>A0ABY6B8L7</accession>
<dbReference type="InterPro" id="IPR036736">
    <property type="entry name" value="ACP-like_sf"/>
</dbReference>
<dbReference type="Gene3D" id="2.30.38.10">
    <property type="entry name" value="Luciferase, Domain 3"/>
    <property type="match status" value="1"/>
</dbReference>
<dbReference type="Gene3D" id="3.30.300.30">
    <property type="match status" value="1"/>
</dbReference>
<dbReference type="InterPro" id="IPR000873">
    <property type="entry name" value="AMP-dep_synth/lig_dom"/>
</dbReference>
<dbReference type="Pfam" id="PF08659">
    <property type="entry name" value="KR"/>
    <property type="match status" value="1"/>
</dbReference>
<dbReference type="InterPro" id="IPR023213">
    <property type="entry name" value="CAT-like_dom_sf"/>
</dbReference>
<keyword evidence="6" id="KW-0808">Transferase</keyword>
<dbReference type="InterPro" id="IPR014030">
    <property type="entry name" value="Ketoacyl_synth_N"/>
</dbReference>
<dbReference type="SUPFAM" id="SSF52151">
    <property type="entry name" value="FabD/lysophospholipase-like"/>
    <property type="match status" value="1"/>
</dbReference>
<dbReference type="InterPro" id="IPR013968">
    <property type="entry name" value="PKS_KR"/>
</dbReference>
<keyword evidence="11" id="KW-1185">Reference proteome</keyword>
<dbReference type="Gene3D" id="3.40.50.720">
    <property type="entry name" value="NAD(P)-binding Rossmann-like Domain"/>
    <property type="match status" value="1"/>
</dbReference>
<dbReference type="Pfam" id="PF00501">
    <property type="entry name" value="AMP-binding"/>
    <property type="match status" value="1"/>
</dbReference>
<dbReference type="Pfam" id="PF00109">
    <property type="entry name" value="ketoacyl-synt"/>
    <property type="match status" value="1"/>
</dbReference>
<dbReference type="PROSITE" id="PS50075">
    <property type="entry name" value="CARRIER"/>
    <property type="match status" value="2"/>
</dbReference>
<dbReference type="Pfam" id="PF00550">
    <property type="entry name" value="PP-binding"/>
    <property type="match status" value="2"/>
</dbReference>
<dbReference type="Pfam" id="PF00698">
    <property type="entry name" value="Acyl_transf_1"/>
    <property type="match status" value="1"/>
</dbReference>
<dbReference type="CDD" id="cd00833">
    <property type="entry name" value="PKS"/>
    <property type="match status" value="1"/>
</dbReference>
<dbReference type="Gene3D" id="3.40.47.10">
    <property type="match status" value="1"/>
</dbReference>
<comment type="similarity">
    <text evidence="7">In the C-terminal section; belongs to the NRP synthetase family.</text>
</comment>
<dbReference type="InterPro" id="IPR050091">
    <property type="entry name" value="PKS_NRPS_Biosynth_Enz"/>
</dbReference>
<evidence type="ECO:0000259" key="9">
    <source>
        <dbReference type="PROSITE" id="PS52004"/>
    </source>
</evidence>
<keyword evidence="4" id="KW-0596">Phosphopantetheine</keyword>
<dbReference type="PANTHER" id="PTHR43775:SF51">
    <property type="entry name" value="INACTIVE PHENOLPHTHIOCEROL SYNTHESIS POLYKETIDE SYNTHASE TYPE I PKS1-RELATED"/>
    <property type="match status" value="1"/>
</dbReference>
<evidence type="ECO:0000256" key="2">
    <source>
        <dbReference type="ARBA" id="ARBA00005194"/>
    </source>
</evidence>